<dbReference type="SUPFAM" id="SSF51445">
    <property type="entry name" value="(Trans)glycosidases"/>
    <property type="match status" value="1"/>
</dbReference>
<dbReference type="InterPro" id="IPR000490">
    <property type="entry name" value="Glyco_hydro_17"/>
</dbReference>
<keyword evidence="8" id="KW-0964">Secreted</keyword>
<name>A0A1Y1ZD55_9FUNG</name>
<keyword evidence="13" id="KW-0119">Carbohydrate metabolism</keyword>
<dbReference type="GO" id="GO:0071555">
    <property type="term" value="P:cell wall organization"/>
    <property type="evidence" value="ECO:0007669"/>
    <property type="project" value="UniProtKB-KW"/>
</dbReference>
<dbReference type="InterPro" id="IPR050732">
    <property type="entry name" value="Beta-glucan_modifiers"/>
</dbReference>
<gene>
    <name evidence="21" type="ORF">K493DRAFT_343702</name>
</gene>
<keyword evidence="20" id="KW-1133">Transmembrane helix</keyword>
<comment type="catalytic activity">
    <reaction evidence="1">
        <text>Hydrolysis of (1-&gt;3)-beta-D-glucosidic linkages in (1-&gt;3)-beta-D-glucans.</text>
        <dbReference type="EC" id="3.2.1.39"/>
    </reaction>
</comment>
<dbReference type="PANTHER" id="PTHR16631:SF17">
    <property type="entry name" value="GLUCAN ENDO-1,3-BETA-GLUCOSIDASE BTGC"/>
    <property type="match status" value="1"/>
</dbReference>
<dbReference type="GO" id="GO:0005576">
    <property type="term" value="C:extracellular region"/>
    <property type="evidence" value="ECO:0007669"/>
    <property type="project" value="TreeGrafter"/>
</dbReference>
<dbReference type="EC" id="3.2.1.39" evidence="5"/>
<dbReference type="STRING" id="1314790.A0A1Y1ZD55"/>
<keyword evidence="9" id="KW-0732">Signal</keyword>
<comment type="similarity">
    <text evidence="4 19">Belongs to the glycosyl hydrolase 17 family.</text>
</comment>
<keyword evidence="20" id="KW-0812">Transmembrane</keyword>
<dbReference type="GO" id="GO:0005886">
    <property type="term" value="C:plasma membrane"/>
    <property type="evidence" value="ECO:0007669"/>
    <property type="project" value="UniProtKB-SubCell"/>
</dbReference>
<dbReference type="GO" id="GO:0009986">
    <property type="term" value="C:cell surface"/>
    <property type="evidence" value="ECO:0007669"/>
    <property type="project" value="TreeGrafter"/>
</dbReference>
<dbReference type="AlphaFoldDB" id="A0A1Y1ZD55"/>
<dbReference type="InterPro" id="IPR017853">
    <property type="entry name" value="GH"/>
</dbReference>
<evidence type="ECO:0000256" key="8">
    <source>
        <dbReference type="ARBA" id="ARBA00022525"/>
    </source>
</evidence>
<evidence type="ECO:0000256" key="10">
    <source>
        <dbReference type="ARBA" id="ARBA00022801"/>
    </source>
</evidence>
<evidence type="ECO:0000256" key="4">
    <source>
        <dbReference type="ARBA" id="ARBA00008773"/>
    </source>
</evidence>
<dbReference type="GO" id="GO:0009277">
    <property type="term" value="C:fungal-type cell wall"/>
    <property type="evidence" value="ECO:0007669"/>
    <property type="project" value="TreeGrafter"/>
</dbReference>
<evidence type="ECO:0000256" key="5">
    <source>
        <dbReference type="ARBA" id="ARBA00012780"/>
    </source>
</evidence>
<dbReference type="OrthoDB" id="77201at2759"/>
<evidence type="ECO:0000256" key="13">
    <source>
        <dbReference type="ARBA" id="ARBA00023277"/>
    </source>
</evidence>
<feature type="transmembrane region" description="Helical" evidence="20">
    <location>
        <begin position="12"/>
        <end position="33"/>
    </location>
</feature>
<evidence type="ECO:0000256" key="3">
    <source>
        <dbReference type="ARBA" id="ARBA00004401"/>
    </source>
</evidence>
<accession>A0A1Y1ZD55</accession>
<dbReference type="PANTHER" id="PTHR16631">
    <property type="entry name" value="GLUCAN 1,3-BETA-GLUCOSIDASE"/>
    <property type="match status" value="1"/>
</dbReference>
<dbReference type="InParanoid" id="A0A1Y1ZD55"/>
<dbReference type="Proteomes" id="UP000193498">
    <property type="component" value="Unassembled WGS sequence"/>
</dbReference>
<dbReference type="Gene3D" id="3.20.20.80">
    <property type="entry name" value="Glycosidases"/>
    <property type="match status" value="2"/>
</dbReference>
<organism evidence="21 22">
    <name type="scientific">Basidiobolus meristosporus CBS 931.73</name>
    <dbReference type="NCBI Taxonomy" id="1314790"/>
    <lineage>
        <taxon>Eukaryota</taxon>
        <taxon>Fungi</taxon>
        <taxon>Fungi incertae sedis</taxon>
        <taxon>Zoopagomycota</taxon>
        <taxon>Entomophthoromycotina</taxon>
        <taxon>Basidiobolomycetes</taxon>
        <taxon>Basidiobolales</taxon>
        <taxon>Basidiobolaceae</taxon>
        <taxon>Basidiobolus</taxon>
    </lineage>
</organism>
<keyword evidence="14" id="KW-0961">Cell wall biogenesis/degradation</keyword>
<evidence type="ECO:0000256" key="14">
    <source>
        <dbReference type="ARBA" id="ARBA00023316"/>
    </source>
</evidence>
<evidence type="ECO:0000256" key="17">
    <source>
        <dbReference type="ARBA" id="ARBA00042373"/>
    </source>
</evidence>
<evidence type="ECO:0000256" key="12">
    <source>
        <dbReference type="ARBA" id="ARBA00023180"/>
    </source>
</evidence>
<keyword evidence="7" id="KW-0134">Cell wall</keyword>
<dbReference type="GO" id="GO:0000272">
    <property type="term" value="P:polysaccharide catabolic process"/>
    <property type="evidence" value="ECO:0007669"/>
    <property type="project" value="UniProtKB-KW"/>
</dbReference>
<dbReference type="GO" id="GO:0042973">
    <property type="term" value="F:glucan endo-1,3-beta-D-glucosidase activity"/>
    <property type="evidence" value="ECO:0007669"/>
    <property type="project" value="UniProtKB-EC"/>
</dbReference>
<keyword evidence="22" id="KW-1185">Reference proteome</keyword>
<comment type="subcellular location">
    <subcellularLocation>
        <location evidence="3">Cell membrane</location>
        <topology evidence="3">Single-pass type II membrane protein</topology>
    </subcellularLocation>
    <subcellularLocation>
        <location evidence="2">Secreted</location>
        <location evidence="2">Cell wall</location>
    </subcellularLocation>
</comment>
<evidence type="ECO:0000256" key="18">
    <source>
        <dbReference type="ARBA" id="ARBA00043078"/>
    </source>
</evidence>
<sequence length="334" mass="37464">MPFKSTHRVRNISIAIAVIAVIAVASGLIAYFVTRENKSAPSPSPSPHPTPQNPNLHKSFWGINYTPLNSQYPACGSKQQDITEDIKVLAQLTPRLRLYGMDCQQAEFTLQAIKDLKVDIKVILTIWVDNNSTTYQRQSADLFSTIQKFGPDQIYAVSVGNEAFFRKEITHEDLYARIADVRQKLKGMGYEIPVTTSDLGSIYNPELISHLDLSMANIHPYFAGTLVSDAANWTFSYFQQNIVQPSQGKQSVISEVGWPTKGDPDRGAVASVPNLQYFVDSFLCEANRRKVPYFWFEAIDGPWKTQQFTVLEGNWGLLTTDRQPKVKIPNCPVA</sequence>
<evidence type="ECO:0000256" key="9">
    <source>
        <dbReference type="ARBA" id="ARBA00022729"/>
    </source>
</evidence>
<evidence type="ECO:0000256" key="11">
    <source>
        <dbReference type="ARBA" id="ARBA00023136"/>
    </source>
</evidence>
<evidence type="ECO:0000256" key="19">
    <source>
        <dbReference type="RuleBase" id="RU004335"/>
    </source>
</evidence>
<evidence type="ECO:0000256" key="1">
    <source>
        <dbReference type="ARBA" id="ARBA00000382"/>
    </source>
</evidence>
<dbReference type="EMBL" id="MCFE01000003">
    <property type="protein sequence ID" value="ORY08139.1"/>
    <property type="molecule type" value="Genomic_DNA"/>
</dbReference>
<evidence type="ECO:0000256" key="6">
    <source>
        <dbReference type="ARBA" id="ARBA00022475"/>
    </source>
</evidence>
<keyword evidence="10 21" id="KW-0378">Hydrolase</keyword>
<keyword evidence="12" id="KW-0325">Glycoprotein</keyword>
<protein>
    <recommendedName>
        <fullName evidence="5">glucan endo-1,3-beta-D-glucosidase</fullName>
        <ecNumber evidence="5">3.2.1.39</ecNumber>
    </recommendedName>
    <alternativeName>
        <fullName evidence="18">Endo-1,3-beta-glucanase btgC</fullName>
    </alternativeName>
    <alternativeName>
        <fullName evidence="17">Laminarinase btgC</fullName>
    </alternativeName>
</protein>
<evidence type="ECO:0000256" key="7">
    <source>
        <dbReference type="ARBA" id="ARBA00022512"/>
    </source>
</evidence>
<evidence type="ECO:0000256" key="20">
    <source>
        <dbReference type="SAM" id="Phobius"/>
    </source>
</evidence>
<evidence type="ECO:0000256" key="2">
    <source>
        <dbReference type="ARBA" id="ARBA00004191"/>
    </source>
</evidence>
<evidence type="ECO:0000256" key="16">
    <source>
        <dbReference type="ARBA" id="ARBA00037649"/>
    </source>
</evidence>
<comment type="caution">
    <text evidence="21">The sequence shown here is derived from an EMBL/GenBank/DDBJ whole genome shotgun (WGS) entry which is preliminary data.</text>
</comment>
<keyword evidence="11 20" id="KW-0472">Membrane</keyword>
<evidence type="ECO:0000313" key="21">
    <source>
        <dbReference type="EMBL" id="ORY08139.1"/>
    </source>
</evidence>
<evidence type="ECO:0000256" key="15">
    <source>
        <dbReference type="ARBA" id="ARBA00023326"/>
    </source>
</evidence>
<keyword evidence="15" id="KW-0624">Polysaccharide degradation</keyword>
<dbReference type="Pfam" id="PF00332">
    <property type="entry name" value="Glyco_hydro_17"/>
    <property type="match status" value="1"/>
</dbReference>
<dbReference type="FunCoup" id="A0A1Y1ZD55">
    <property type="interactions" value="49"/>
</dbReference>
<reference evidence="21 22" key="1">
    <citation type="submission" date="2016-07" db="EMBL/GenBank/DDBJ databases">
        <title>Pervasive Adenine N6-methylation of Active Genes in Fungi.</title>
        <authorList>
            <consortium name="DOE Joint Genome Institute"/>
            <person name="Mondo S.J."/>
            <person name="Dannebaum R.O."/>
            <person name="Kuo R.C."/>
            <person name="Labutti K."/>
            <person name="Haridas S."/>
            <person name="Kuo A."/>
            <person name="Salamov A."/>
            <person name="Ahrendt S.R."/>
            <person name="Lipzen A."/>
            <person name="Sullivan W."/>
            <person name="Andreopoulos W.B."/>
            <person name="Clum A."/>
            <person name="Lindquist E."/>
            <person name="Daum C."/>
            <person name="Ramamoorthy G.K."/>
            <person name="Gryganskyi A."/>
            <person name="Culley D."/>
            <person name="Magnuson J.K."/>
            <person name="James T.Y."/>
            <person name="O'Malley M.A."/>
            <person name="Stajich J.E."/>
            <person name="Spatafora J.W."/>
            <person name="Visel A."/>
            <person name="Grigoriev I.V."/>
        </authorList>
    </citation>
    <scope>NUCLEOTIDE SEQUENCE [LARGE SCALE GENOMIC DNA]</scope>
    <source>
        <strain evidence="21 22">CBS 931.73</strain>
    </source>
</reference>
<comment type="function">
    <text evidence="16">Glucanases play a role in cell expansion during growth, in cell-cell fusion during mating, and in spore release during sporulation. This enzyme may be involved in beta-glucan degradation. Active on laminarin and lichenan.</text>
</comment>
<proteinExistence type="inferred from homology"/>
<keyword evidence="6" id="KW-1003">Cell membrane</keyword>
<evidence type="ECO:0000313" key="22">
    <source>
        <dbReference type="Proteomes" id="UP000193498"/>
    </source>
</evidence>